<dbReference type="InterPro" id="IPR027417">
    <property type="entry name" value="P-loop_NTPase"/>
</dbReference>
<organism evidence="8 9">
    <name type="scientific">Billgrantia zhangzhouensis</name>
    <dbReference type="NCBI Taxonomy" id="2733481"/>
    <lineage>
        <taxon>Bacteria</taxon>
        <taxon>Pseudomonadati</taxon>
        <taxon>Pseudomonadota</taxon>
        <taxon>Gammaproteobacteria</taxon>
        <taxon>Oceanospirillales</taxon>
        <taxon>Halomonadaceae</taxon>
        <taxon>Billgrantia</taxon>
    </lineage>
</organism>
<name>A0ABS9AAL3_9GAMM</name>
<accession>A0ABS9AAL3</accession>
<keyword evidence="4" id="KW-1133">Transmembrane helix</keyword>
<evidence type="ECO:0000256" key="5">
    <source>
        <dbReference type="ARBA" id="ARBA00023034"/>
    </source>
</evidence>
<dbReference type="InterPro" id="IPR018011">
    <property type="entry name" value="Carb_sulfotrans_8-10"/>
</dbReference>
<keyword evidence="6" id="KW-0472">Membrane</keyword>
<protein>
    <submittedName>
        <fullName evidence="8">Sulfotransferase family protein</fullName>
    </submittedName>
</protein>
<keyword evidence="3" id="KW-0812">Transmembrane</keyword>
<dbReference type="InterPro" id="IPR005331">
    <property type="entry name" value="Sulfotransferase"/>
</dbReference>
<evidence type="ECO:0000256" key="3">
    <source>
        <dbReference type="ARBA" id="ARBA00022692"/>
    </source>
</evidence>
<proteinExistence type="predicted"/>
<evidence type="ECO:0000256" key="4">
    <source>
        <dbReference type="ARBA" id="ARBA00022989"/>
    </source>
</evidence>
<evidence type="ECO:0000313" key="9">
    <source>
        <dbReference type="Proteomes" id="UP001320122"/>
    </source>
</evidence>
<dbReference type="Gene3D" id="3.40.50.300">
    <property type="entry name" value="P-loop containing nucleotide triphosphate hydrolases"/>
    <property type="match status" value="1"/>
</dbReference>
<comment type="caution">
    <text evidence="8">The sequence shown here is derived from an EMBL/GenBank/DDBJ whole genome shotgun (WGS) entry which is preliminary data.</text>
</comment>
<reference evidence="8 9" key="1">
    <citation type="journal article" date="2021" name="Front. Microbiol.">
        <title>Aerobic Denitrification and Heterotrophic Sulfur Oxidation in the Genus Halomonas Revealed by Six Novel Species Characterizations and Genome-Based Analysis.</title>
        <authorList>
            <person name="Wang L."/>
            <person name="Shao Z."/>
        </authorList>
    </citation>
    <scope>NUCLEOTIDE SEQUENCE [LARGE SCALE GENOMIC DNA]</scope>
    <source>
        <strain evidence="8 9">MCCC 1A11036</strain>
    </source>
</reference>
<gene>
    <name evidence="8" type="ORF">HOP51_02145</name>
</gene>
<dbReference type="PANTHER" id="PTHR12137">
    <property type="entry name" value="CARBOHYDRATE SULFOTRANSFERASE"/>
    <property type="match status" value="1"/>
</dbReference>
<dbReference type="Pfam" id="PF03567">
    <property type="entry name" value="Sulfotransfer_2"/>
    <property type="match status" value="1"/>
</dbReference>
<sequence length="235" mass="27425">MRELDIGTHISLKYDYIYFQVSKSASSTVKYYLQELEVRGTRRRVEDVNNRNLSPHIWPSQLKEEHFLELLASPDMRKVTFVRNPFSRLLSCYLHRIKESPGSPSVKNIKRFTRNRFDETLSFGDFVEIVCDQPSAEQDSHWRVQSDEVLYDLIPHWSFIGRVERIEEDLPKLMAILDPDVAAPTSELEDYSPSVTKASSKLADFYTPEFERKVVERYRADFENFGYAVSIELAG</sequence>
<evidence type="ECO:0000256" key="1">
    <source>
        <dbReference type="ARBA" id="ARBA00004323"/>
    </source>
</evidence>
<evidence type="ECO:0000256" key="7">
    <source>
        <dbReference type="ARBA" id="ARBA00023180"/>
    </source>
</evidence>
<comment type="subcellular location">
    <subcellularLocation>
        <location evidence="1">Golgi apparatus membrane</location>
        <topology evidence="1">Single-pass type II membrane protein</topology>
    </subcellularLocation>
</comment>
<dbReference type="Proteomes" id="UP001320122">
    <property type="component" value="Unassembled WGS sequence"/>
</dbReference>
<dbReference type="RefSeq" id="WP_234272309.1">
    <property type="nucleotide sequence ID" value="NZ_JABFTT010000002.1"/>
</dbReference>
<dbReference type="PANTHER" id="PTHR12137:SF54">
    <property type="entry name" value="CARBOHYDRATE SULFOTRANSFERASE"/>
    <property type="match status" value="1"/>
</dbReference>
<keyword evidence="5" id="KW-0333">Golgi apparatus</keyword>
<dbReference type="EMBL" id="JABFTT010000002">
    <property type="protein sequence ID" value="MCE8018923.1"/>
    <property type="molecule type" value="Genomic_DNA"/>
</dbReference>
<dbReference type="SUPFAM" id="SSF52540">
    <property type="entry name" value="P-loop containing nucleoside triphosphate hydrolases"/>
    <property type="match status" value="1"/>
</dbReference>
<evidence type="ECO:0000256" key="2">
    <source>
        <dbReference type="ARBA" id="ARBA00022679"/>
    </source>
</evidence>
<keyword evidence="2" id="KW-0808">Transferase</keyword>
<keyword evidence="7" id="KW-0325">Glycoprotein</keyword>
<evidence type="ECO:0000313" key="8">
    <source>
        <dbReference type="EMBL" id="MCE8018923.1"/>
    </source>
</evidence>
<evidence type="ECO:0000256" key="6">
    <source>
        <dbReference type="ARBA" id="ARBA00023136"/>
    </source>
</evidence>
<keyword evidence="9" id="KW-1185">Reference proteome</keyword>